<protein>
    <recommendedName>
        <fullName evidence="3">Transposase</fullName>
    </recommendedName>
</protein>
<reference evidence="2" key="1">
    <citation type="submission" date="2012-03" db="EMBL/GenBank/DDBJ databases">
        <title>Complete sequence of chromosome of Deinococcus peraridilitoris DSM 19664.</title>
        <authorList>
            <person name="Lucas S."/>
            <person name="Copeland A."/>
            <person name="Lapidus A."/>
            <person name="Glavina del Rio T."/>
            <person name="Dalin E."/>
            <person name="Tice H."/>
            <person name="Bruce D."/>
            <person name="Goodwin L."/>
            <person name="Pitluck S."/>
            <person name="Peters L."/>
            <person name="Mikhailova N."/>
            <person name="Lu M."/>
            <person name="Kyrpides N."/>
            <person name="Mavromatis K."/>
            <person name="Ivanova N."/>
            <person name="Brettin T."/>
            <person name="Detter J.C."/>
            <person name="Han C."/>
            <person name="Larimer F."/>
            <person name="Land M."/>
            <person name="Hauser L."/>
            <person name="Markowitz V."/>
            <person name="Cheng J.-F."/>
            <person name="Hugenholtz P."/>
            <person name="Woyke T."/>
            <person name="Wu D."/>
            <person name="Pukall R."/>
            <person name="Steenblock K."/>
            <person name="Brambilla E."/>
            <person name="Klenk H.-P."/>
            <person name="Eisen J.A."/>
        </authorList>
    </citation>
    <scope>NUCLEOTIDE SEQUENCE [LARGE SCALE GENOMIC DNA]</scope>
    <source>
        <strain evidence="2">DSM 19664 / LMG 22246 / CIP 109416 / KR-200</strain>
    </source>
</reference>
<keyword evidence="2" id="KW-1185">Reference proteome</keyword>
<proteinExistence type="predicted"/>
<gene>
    <name evidence="1" type="ordered locus">Deipe_2828</name>
</gene>
<dbReference type="KEGG" id="dpd:Deipe_2828"/>
<organism evidence="1 2">
    <name type="scientific">Deinococcus peraridilitoris (strain DSM 19664 / LMG 22246 / CIP 109416 / KR-200)</name>
    <dbReference type="NCBI Taxonomy" id="937777"/>
    <lineage>
        <taxon>Bacteria</taxon>
        <taxon>Thermotogati</taxon>
        <taxon>Deinococcota</taxon>
        <taxon>Deinococci</taxon>
        <taxon>Deinococcales</taxon>
        <taxon>Deinococcaceae</taxon>
        <taxon>Deinococcus</taxon>
    </lineage>
</organism>
<evidence type="ECO:0008006" key="3">
    <source>
        <dbReference type="Google" id="ProtNLM"/>
    </source>
</evidence>
<evidence type="ECO:0000313" key="2">
    <source>
        <dbReference type="Proteomes" id="UP000010467"/>
    </source>
</evidence>
<dbReference type="OrthoDB" id="9795150at2"/>
<sequence>MNSQHFVGIDVSLTALDVGSYAAGTTATHRNTDEGIRALLRRLQPQTPTPIDCEATSGIERPFVIACVEAGLPRTKQPWCKALATEVPTTN</sequence>
<evidence type="ECO:0000313" key="1">
    <source>
        <dbReference type="EMBL" id="AFZ68291.1"/>
    </source>
</evidence>
<dbReference type="STRING" id="937777.Deipe_2828"/>
<dbReference type="HOGENOM" id="CLU_2422058_0_0_0"/>
<dbReference type="RefSeq" id="WP_015236593.1">
    <property type="nucleotide sequence ID" value="NC_019793.1"/>
</dbReference>
<dbReference type="AlphaFoldDB" id="L0A367"/>
<dbReference type="EMBL" id="CP003382">
    <property type="protein sequence ID" value="AFZ68291.1"/>
    <property type="molecule type" value="Genomic_DNA"/>
</dbReference>
<dbReference type="PATRIC" id="fig|937777.3.peg.2843"/>
<dbReference type="Proteomes" id="UP000010467">
    <property type="component" value="Chromosome"/>
</dbReference>
<name>L0A367_DEIPD</name>
<accession>L0A367</accession>